<dbReference type="InterPro" id="IPR000719">
    <property type="entry name" value="Prot_kinase_dom"/>
</dbReference>
<dbReference type="Gene3D" id="1.25.40.10">
    <property type="entry name" value="Tetratricopeptide repeat domain"/>
    <property type="match status" value="1"/>
</dbReference>
<evidence type="ECO:0000256" key="6">
    <source>
        <dbReference type="ARBA" id="ARBA00022840"/>
    </source>
</evidence>
<protein>
    <recommendedName>
        <fullName evidence="1">non-specific serine/threonine protein kinase</fullName>
        <ecNumber evidence="1">2.7.11.1</ecNumber>
    </recommendedName>
</protein>
<dbReference type="Gene3D" id="1.10.510.10">
    <property type="entry name" value="Transferase(Phosphotransferase) domain 1"/>
    <property type="match status" value="1"/>
</dbReference>
<accession>A0A2Z4FHM9</accession>
<keyword evidence="4" id="KW-0547">Nucleotide-binding</keyword>
<dbReference type="KEGG" id="bsed:DN745_03800"/>
<keyword evidence="6" id="KW-0067">ATP-binding</keyword>
<organism evidence="8 9">
    <name type="scientific">Bradymonas sediminis</name>
    <dbReference type="NCBI Taxonomy" id="1548548"/>
    <lineage>
        <taxon>Bacteria</taxon>
        <taxon>Deltaproteobacteria</taxon>
        <taxon>Bradymonadales</taxon>
        <taxon>Bradymonadaceae</taxon>
        <taxon>Bradymonas</taxon>
    </lineage>
</organism>
<evidence type="ECO:0000313" key="9">
    <source>
        <dbReference type="Proteomes" id="UP000249799"/>
    </source>
</evidence>
<evidence type="ECO:0000256" key="1">
    <source>
        <dbReference type="ARBA" id="ARBA00012513"/>
    </source>
</evidence>
<dbReference type="PANTHER" id="PTHR43289">
    <property type="entry name" value="MITOGEN-ACTIVATED PROTEIN KINASE KINASE KINASE 20-RELATED"/>
    <property type="match status" value="1"/>
</dbReference>
<evidence type="ECO:0000259" key="7">
    <source>
        <dbReference type="PROSITE" id="PS50011"/>
    </source>
</evidence>
<dbReference type="PROSITE" id="PS00108">
    <property type="entry name" value="PROTEIN_KINASE_ST"/>
    <property type="match status" value="1"/>
</dbReference>
<dbReference type="Gene3D" id="3.30.200.20">
    <property type="entry name" value="Phosphorylase Kinase, domain 1"/>
    <property type="match status" value="1"/>
</dbReference>
<dbReference type="InterPro" id="IPR008271">
    <property type="entry name" value="Ser/Thr_kinase_AS"/>
</dbReference>
<keyword evidence="2" id="KW-0723">Serine/threonine-protein kinase</keyword>
<name>A0A2Z4FHM9_9DELT</name>
<dbReference type="PROSITE" id="PS00107">
    <property type="entry name" value="PROTEIN_KINASE_ATP"/>
    <property type="match status" value="1"/>
</dbReference>
<dbReference type="Pfam" id="PF00069">
    <property type="entry name" value="Pkinase"/>
    <property type="match status" value="1"/>
</dbReference>
<dbReference type="InterPro" id="IPR011990">
    <property type="entry name" value="TPR-like_helical_dom_sf"/>
</dbReference>
<dbReference type="PANTHER" id="PTHR43289:SF34">
    <property type="entry name" value="SERINE_THREONINE-PROTEIN KINASE YBDM-RELATED"/>
    <property type="match status" value="1"/>
</dbReference>
<dbReference type="Proteomes" id="UP000249799">
    <property type="component" value="Chromosome"/>
</dbReference>
<feature type="domain" description="Protein kinase" evidence="7">
    <location>
        <begin position="89"/>
        <end position="371"/>
    </location>
</feature>
<evidence type="ECO:0000256" key="3">
    <source>
        <dbReference type="ARBA" id="ARBA00022679"/>
    </source>
</evidence>
<dbReference type="InterPro" id="IPR011009">
    <property type="entry name" value="Kinase-like_dom_sf"/>
</dbReference>
<keyword evidence="5" id="KW-0418">Kinase</keyword>
<evidence type="ECO:0000313" key="8">
    <source>
        <dbReference type="EMBL" id="AWV88512.1"/>
    </source>
</evidence>
<dbReference type="PROSITE" id="PS50011">
    <property type="entry name" value="PROTEIN_KINASE_DOM"/>
    <property type="match status" value="1"/>
</dbReference>
<evidence type="ECO:0000256" key="2">
    <source>
        <dbReference type="ARBA" id="ARBA00022527"/>
    </source>
</evidence>
<dbReference type="RefSeq" id="WP_111332332.1">
    <property type="nucleotide sequence ID" value="NZ_CP030032.1"/>
</dbReference>
<dbReference type="AlphaFoldDB" id="A0A2Z4FHM9"/>
<dbReference type="OrthoDB" id="5508284at2"/>
<gene>
    <name evidence="8" type="ORF">DN745_03800</name>
</gene>
<dbReference type="EC" id="2.7.11.1" evidence="1"/>
<evidence type="ECO:0000256" key="5">
    <source>
        <dbReference type="ARBA" id="ARBA00022777"/>
    </source>
</evidence>
<dbReference type="EMBL" id="CP030032">
    <property type="protein sequence ID" value="AWV88512.1"/>
    <property type="molecule type" value="Genomic_DNA"/>
</dbReference>
<keyword evidence="3" id="KW-0808">Transferase</keyword>
<sequence>MSNEESSIENARGGSVDAQAPDEVEATRDAAQASESIDLADPEHTSGDTLPLPNDIDGAQIAGASQAAVATALASGSANLEGVVLSERYRVGKCLGVGGMGTVWRAEHTLMKKTVAIKVLHHDIVGRGEAVERFRREAQAAAHIDHPNVCVATDFGEMEQRGFFLVMEYLEGQTLDETLATVDRLPPDRAIHIIDQILSALEQAHQFGVVHRDLKPENIMLVERDGDPDFVKIMDFGIARVPMAEEQDDARLTRVGRVYGTPMYMSPEQASGETGIESRSDLYTVGVMLFEMLTGTLPFIDKSSVKLMAMHLTEPAPSLRKRAPEARLPKSLDRLVLQLMAKDPDDRPATAAEVRAELARIKQGGNTQTWVSVTRDAVADSSVALRRAARPLKPHLRRARAWVKENPQAKKAILGALLVLIICVPLGAVFIFSDSAADNASAQSMEEQENALASERREYIEQIEASALINALAMGDAQGALQKINALISEHGDNPHLHFLSARAHIMDETPQEALAAYQKAIAAEPRYGSVKRVRDDILDQFRGGDDALQELAADILINALPRAETNAALSEMARMGKGASLRRRAKSALEQNGRLAELEPWNRASIELRFANGCTEHRDAIEKIVAANDPRGLEIIYYYDDRPRRGCGTFKRDDCYGCIRADLEKAIMTLPPAELLPAGDSAEDASSPDSAP</sequence>
<dbReference type="SMART" id="SM00220">
    <property type="entry name" value="S_TKc"/>
    <property type="match status" value="1"/>
</dbReference>
<dbReference type="SUPFAM" id="SSF48452">
    <property type="entry name" value="TPR-like"/>
    <property type="match status" value="1"/>
</dbReference>
<dbReference type="FunFam" id="1.10.510.10:FF:000021">
    <property type="entry name" value="Serine/threonine protein kinase"/>
    <property type="match status" value="1"/>
</dbReference>
<proteinExistence type="predicted"/>
<dbReference type="InterPro" id="IPR017441">
    <property type="entry name" value="Protein_kinase_ATP_BS"/>
</dbReference>
<dbReference type="CDD" id="cd14014">
    <property type="entry name" value="STKc_PknB_like"/>
    <property type="match status" value="1"/>
</dbReference>
<evidence type="ECO:0000256" key="4">
    <source>
        <dbReference type="ARBA" id="ARBA00022741"/>
    </source>
</evidence>
<reference evidence="8 9" key="1">
    <citation type="submission" date="2018-06" db="EMBL/GenBank/DDBJ databases">
        <title>Lujinxingia sediminis gen. nov. sp. nov., a new facultative anaerobic member of the class Deltaproteobacteria, and proposal of Lujinxingaceae fam. nov.</title>
        <authorList>
            <person name="Guo L.-Y."/>
            <person name="Li C.-M."/>
            <person name="Wang S."/>
            <person name="Du Z.-J."/>
        </authorList>
    </citation>
    <scope>NUCLEOTIDE SEQUENCE [LARGE SCALE GENOMIC DNA]</scope>
    <source>
        <strain evidence="8 9">FA350</strain>
    </source>
</reference>
<dbReference type="GO" id="GO:0004674">
    <property type="term" value="F:protein serine/threonine kinase activity"/>
    <property type="evidence" value="ECO:0007669"/>
    <property type="project" value="UniProtKB-KW"/>
</dbReference>
<dbReference type="SUPFAM" id="SSF56112">
    <property type="entry name" value="Protein kinase-like (PK-like)"/>
    <property type="match status" value="1"/>
</dbReference>
<dbReference type="GO" id="GO:0005524">
    <property type="term" value="F:ATP binding"/>
    <property type="evidence" value="ECO:0007669"/>
    <property type="project" value="UniProtKB-UniRule"/>
</dbReference>
<keyword evidence="9" id="KW-1185">Reference proteome</keyword>